<comment type="caution">
    <text evidence="6">The sequence shown here is derived from an EMBL/GenBank/DDBJ whole genome shotgun (WGS) entry which is preliminary data.</text>
</comment>
<name>A0A4R5VG45_9RHOB</name>
<dbReference type="InterPro" id="IPR002509">
    <property type="entry name" value="NODB_dom"/>
</dbReference>
<keyword evidence="7" id="KW-1185">Reference proteome</keyword>
<comment type="similarity">
    <text evidence="2">Belongs to the polysaccharide deacetylase family.</text>
</comment>
<dbReference type="GO" id="GO:0016810">
    <property type="term" value="F:hydrolase activity, acting on carbon-nitrogen (but not peptide) bonds"/>
    <property type="evidence" value="ECO:0007669"/>
    <property type="project" value="InterPro"/>
</dbReference>
<dbReference type="AlphaFoldDB" id="A0A4R5VG45"/>
<dbReference type="EMBL" id="SMUV01000047">
    <property type="protein sequence ID" value="TDK51399.1"/>
    <property type="molecule type" value="Genomic_DNA"/>
</dbReference>
<feature type="domain" description="NodB homology" evidence="5">
    <location>
        <begin position="67"/>
        <end position="174"/>
    </location>
</feature>
<organism evidence="6 7">
    <name type="scientific">Antarcticimicrobium luteum</name>
    <dbReference type="NCBI Taxonomy" id="2547397"/>
    <lineage>
        <taxon>Bacteria</taxon>
        <taxon>Pseudomonadati</taxon>
        <taxon>Pseudomonadota</taxon>
        <taxon>Alphaproteobacteria</taxon>
        <taxon>Rhodobacterales</taxon>
        <taxon>Paracoccaceae</taxon>
        <taxon>Antarcticimicrobium</taxon>
    </lineage>
</organism>
<dbReference type="PANTHER" id="PTHR43123">
    <property type="entry name" value="POLYSACCHARIDE DEACETYLASE-RELATED"/>
    <property type="match status" value="1"/>
</dbReference>
<dbReference type="Proteomes" id="UP000295301">
    <property type="component" value="Unassembled WGS sequence"/>
</dbReference>
<reference evidence="6 7" key="1">
    <citation type="submission" date="2019-03" db="EMBL/GenBank/DDBJ databases">
        <title>Ruegeria lutea sp. nov., a novel strain, isolated from marine sediment, the Masan Bay, South Korea.</title>
        <authorList>
            <person name="Kim J."/>
            <person name="Kim D.-Y."/>
            <person name="Lee S.-S."/>
        </authorList>
    </citation>
    <scope>NUCLEOTIDE SEQUENCE [LARGE SCALE GENOMIC DNA]</scope>
    <source>
        <strain evidence="6 7">318-1</strain>
    </source>
</reference>
<evidence type="ECO:0000313" key="6">
    <source>
        <dbReference type="EMBL" id="TDK51399.1"/>
    </source>
</evidence>
<evidence type="ECO:0000259" key="5">
    <source>
        <dbReference type="Pfam" id="PF01522"/>
    </source>
</evidence>
<protein>
    <recommendedName>
        <fullName evidence="3">Chitooligosaccharide deacetylase</fullName>
    </recommendedName>
    <alternativeName>
        <fullName evidence="4">Nodulation protein B</fullName>
    </alternativeName>
</protein>
<evidence type="ECO:0000256" key="2">
    <source>
        <dbReference type="ARBA" id="ARBA00010973"/>
    </source>
</evidence>
<dbReference type="SUPFAM" id="SSF88713">
    <property type="entry name" value="Glycoside hydrolase/deacetylase"/>
    <property type="match status" value="1"/>
</dbReference>
<evidence type="ECO:0000256" key="3">
    <source>
        <dbReference type="ARBA" id="ARBA00020071"/>
    </source>
</evidence>
<dbReference type="Gene3D" id="3.20.20.370">
    <property type="entry name" value="Glycoside hydrolase/deacetylase"/>
    <property type="match status" value="1"/>
</dbReference>
<evidence type="ECO:0000256" key="4">
    <source>
        <dbReference type="ARBA" id="ARBA00032976"/>
    </source>
</evidence>
<gene>
    <name evidence="6" type="ORF">E1832_03370</name>
</gene>
<dbReference type="Pfam" id="PF01522">
    <property type="entry name" value="Polysacc_deac_1"/>
    <property type="match status" value="1"/>
</dbReference>
<accession>A0A4R5VG45</accession>
<dbReference type="OrthoDB" id="9787041at2"/>
<dbReference type="GO" id="GO:0005975">
    <property type="term" value="P:carbohydrate metabolic process"/>
    <property type="evidence" value="ECO:0007669"/>
    <property type="project" value="InterPro"/>
</dbReference>
<evidence type="ECO:0000313" key="7">
    <source>
        <dbReference type="Proteomes" id="UP000295301"/>
    </source>
</evidence>
<dbReference type="InterPro" id="IPR011330">
    <property type="entry name" value="Glyco_hydro/deAcase_b/a-brl"/>
</dbReference>
<dbReference type="PANTHER" id="PTHR43123:SF4">
    <property type="entry name" value="POLYSACCHARIDE DEACETYLASE"/>
    <property type="match status" value="1"/>
</dbReference>
<comment type="function">
    <text evidence="1">Is involved in generating a small heat-stable compound (Nod), an acylated oligomer of N-acetylglucosamine, that stimulates mitosis in various plant protoplasts.</text>
</comment>
<evidence type="ECO:0000256" key="1">
    <source>
        <dbReference type="ARBA" id="ARBA00003236"/>
    </source>
</evidence>
<sequence length="291" mass="32136">MQANPRIPYRLANRQKPLRGPGGKRLIVHLVVNIEHWPFDREMPRKLLTAPHGREQVPDVPNFCWADYGMRAGMARLLALLAGRGLPVSASINATVIDSYPDCAAAIREAGWEFIGHGMHQTSLQGGAGERDVIRRALEKLTAFTGKPVRGWLSPGLRETGATPDILAAEGIEYLCDWSVDDVPHWMQARPRDLIAMPYTLELNDSVVYAVEKHSSAEMLRRLETTLACFDSATEPAGAKVLGIGLHPHLIGVPHRLPYLAEMLDLLQARGDVAFLTGSQIADWFAREAVE</sequence>
<proteinExistence type="inferred from homology"/>